<comment type="caution">
    <text evidence="1">The sequence shown here is derived from an EMBL/GenBank/DDBJ whole genome shotgun (WGS) entry which is preliminary data.</text>
</comment>
<organism evidence="1 2">
    <name type="scientific">Methylobacterium aerolatum</name>
    <dbReference type="NCBI Taxonomy" id="418708"/>
    <lineage>
        <taxon>Bacteria</taxon>
        <taxon>Pseudomonadati</taxon>
        <taxon>Pseudomonadota</taxon>
        <taxon>Alphaproteobacteria</taxon>
        <taxon>Hyphomicrobiales</taxon>
        <taxon>Methylobacteriaceae</taxon>
        <taxon>Methylobacterium</taxon>
    </lineage>
</organism>
<protein>
    <submittedName>
        <fullName evidence="1">Uncharacterized protein</fullName>
    </submittedName>
</protein>
<sequence length="156" mass="17657">MSDYAYKTRAINRVSSLFTAALNAEWLKDAVLVPTPPSKMPDHPEYDDRIERVCKGIKPEDDVTVRNIVRQTKSYQASSSSPGSRITVDELLSIYKIDENEAIPDPKYIGIVDDLLTAATHYRAMHTMLRSRYPTSHITGLFIARRVFPETESVVI</sequence>
<gene>
    <name evidence="1" type="ORF">QO012_002642</name>
</gene>
<dbReference type="RefSeq" id="WP_238201810.1">
    <property type="nucleotide sequence ID" value="NZ_BPQE01000005.1"/>
</dbReference>
<accession>A0ABU0I0K7</accession>
<reference evidence="1 2" key="1">
    <citation type="submission" date="2023-07" db="EMBL/GenBank/DDBJ databases">
        <title>Genomic Encyclopedia of Type Strains, Phase IV (KMG-IV): sequencing the most valuable type-strain genomes for metagenomic binning, comparative biology and taxonomic classification.</title>
        <authorList>
            <person name="Goeker M."/>
        </authorList>
    </citation>
    <scope>NUCLEOTIDE SEQUENCE [LARGE SCALE GENOMIC DNA]</scope>
    <source>
        <strain evidence="1 2">DSM 19013</strain>
    </source>
</reference>
<proteinExistence type="predicted"/>
<dbReference type="EMBL" id="JAUSVP010000007">
    <property type="protein sequence ID" value="MDQ0448134.1"/>
    <property type="molecule type" value="Genomic_DNA"/>
</dbReference>
<evidence type="ECO:0000313" key="1">
    <source>
        <dbReference type="EMBL" id="MDQ0448134.1"/>
    </source>
</evidence>
<name>A0ABU0I0K7_9HYPH</name>
<evidence type="ECO:0000313" key="2">
    <source>
        <dbReference type="Proteomes" id="UP001231124"/>
    </source>
</evidence>
<dbReference type="Proteomes" id="UP001231124">
    <property type="component" value="Unassembled WGS sequence"/>
</dbReference>
<keyword evidence="2" id="KW-1185">Reference proteome</keyword>